<dbReference type="GO" id="GO:0006412">
    <property type="term" value="P:translation"/>
    <property type="evidence" value="ECO:0007669"/>
    <property type="project" value="UniProtKB-UniRule"/>
</dbReference>
<dbReference type="PANTHER" id="PTHR10458:SF22">
    <property type="entry name" value="PEPTIDE DEFORMYLASE"/>
    <property type="match status" value="1"/>
</dbReference>
<dbReference type="InterPro" id="IPR036821">
    <property type="entry name" value="Peptide_deformylase_sf"/>
</dbReference>
<evidence type="ECO:0000313" key="5">
    <source>
        <dbReference type="Proteomes" id="UP000003244"/>
    </source>
</evidence>
<dbReference type="STRING" id="596315.HMPREF0634_1342"/>
<dbReference type="GO" id="GO:0042586">
    <property type="term" value="F:peptide deformylase activity"/>
    <property type="evidence" value="ECO:0007669"/>
    <property type="project" value="UniProtKB-UniRule"/>
</dbReference>
<dbReference type="GO" id="GO:0046872">
    <property type="term" value="F:metal ion binding"/>
    <property type="evidence" value="ECO:0007669"/>
    <property type="project" value="UniProtKB-KW"/>
</dbReference>
<proteinExistence type="inferred from homology"/>
<evidence type="ECO:0000256" key="3">
    <source>
        <dbReference type="HAMAP-Rule" id="MF_00163"/>
    </source>
</evidence>
<dbReference type="InterPro" id="IPR023635">
    <property type="entry name" value="Peptide_deformylase"/>
</dbReference>
<dbReference type="Proteomes" id="UP000003244">
    <property type="component" value="Unassembled WGS sequence"/>
</dbReference>
<dbReference type="AlphaFoldDB" id="E0E4G5"/>
<keyword evidence="3 4" id="KW-0378">Hydrolase</keyword>
<comment type="cofactor">
    <cofactor evidence="3">
        <name>Fe(2+)</name>
        <dbReference type="ChEBI" id="CHEBI:29033"/>
    </cofactor>
    <text evidence="3">Binds 1 Fe(2+) ion.</text>
</comment>
<dbReference type="eggNOG" id="COG0242">
    <property type="taxonomic scope" value="Bacteria"/>
</dbReference>
<feature type="active site" evidence="3">
    <location>
        <position position="131"/>
    </location>
</feature>
<gene>
    <name evidence="3 4" type="primary">def</name>
    <name evidence="4" type="ORF">HMPREF0634_1342</name>
</gene>
<dbReference type="RefSeq" id="WP_007790616.1">
    <property type="nucleotide sequence ID" value="NZ_ADGQ01000066.1"/>
</dbReference>
<accession>E0E4G5</accession>
<dbReference type="GeneID" id="84801178"/>
<comment type="function">
    <text evidence="3">Removes the formyl group from the N-terminal Met of newly synthesized proteins. Requires at least a dipeptide for an efficient rate of reaction. N-terminal L-methionine is a prerequisite for activity but the enzyme has broad specificity at other positions.</text>
</comment>
<dbReference type="NCBIfam" id="NF001159">
    <property type="entry name" value="PRK00150.1-3"/>
    <property type="match status" value="1"/>
</dbReference>
<dbReference type="PIRSF" id="PIRSF004749">
    <property type="entry name" value="Pep_def"/>
    <property type="match status" value="1"/>
</dbReference>
<dbReference type="PRINTS" id="PR01576">
    <property type="entry name" value="PDEFORMYLASE"/>
</dbReference>
<dbReference type="EMBL" id="ADGQ01000066">
    <property type="protein sequence ID" value="EFM64226.1"/>
    <property type="molecule type" value="Genomic_DNA"/>
</dbReference>
<dbReference type="Gene3D" id="3.90.45.10">
    <property type="entry name" value="Peptide deformylase"/>
    <property type="match status" value="1"/>
</dbReference>
<dbReference type="HAMAP" id="MF_00163">
    <property type="entry name" value="Pep_deformylase"/>
    <property type="match status" value="1"/>
</dbReference>
<keyword evidence="3" id="KW-0479">Metal-binding</keyword>
<feature type="binding site" evidence="3">
    <location>
        <position position="88"/>
    </location>
    <ligand>
        <name>Fe cation</name>
        <dbReference type="ChEBI" id="CHEBI:24875"/>
    </ligand>
</feature>
<feature type="binding site" evidence="3">
    <location>
        <position position="134"/>
    </location>
    <ligand>
        <name>Fe cation</name>
        <dbReference type="ChEBI" id="CHEBI:24875"/>
    </ligand>
</feature>
<dbReference type="NCBIfam" id="TIGR00079">
    <property type="entry name" value="pept_deformyl"/>
    <property type="match status" value="1"/>
</dbReference>
<evidence type="ECO:0000256" key="1">
    <source>
        <dbReference type="ARBA" id="ARBA00010759"/>
    </source>
</evidence>
<dbReference type="Pfam" id="PF01327">
    <property type="entry name" value="Pep_deformylase"/>
    <property type="match status" value="1"/>
</dbReference>
<evidence type="ECO:0000313" key="4">
    <source>
        <dbReference type="EMBL" id="EFM64226.1"/>
    </source>
</evidence>
<organism evidence="4 5">
    <name type="scientific">Peptostreptococcus stomatis DSM 17678</name>
    <dbReference type="NCBI Taxonomy" id="596315"/>
    <lineage>
        <taxon>Bacteria</taxon>
        <taxon>Bacillati</taxon>
        <taxon>Bacillota</taxon>
        <taxon>Clostridia</taxon>
        <taxon>Peptostreptococcales</taxon>
        <taxon>Peptostreptococcaceae</taxon>
        <taxon>Peptostreptococcus</taxon>
    </lineage>
</organism>
<dbReference type="OrthoDB" id="9784988at2"/>
<keyword evidence="2 3" id="KW-0408">Iron</keyword>
<evidence type="ECO:0000256" key="2">
    <source>
        <dbReference type="ARBA" id="ARBA00023004"/>
    </source>
</evidence>
<keyword evidence="5" id="KW-1185">Reference proteome</keyword>
<protein>
    <recommendedName>
        <fullName evidence="3">Peptide deformylase</fullName>
        <shortName evidence="3">PDF</shortName>
        <ecNumber evidence="3">3.5.1.88</ecNumber>
    </recommendedName>
    <alternativeName>
        <fullName evidence="3">Polypeptide deformylase</fullName>
    </alternativeName>
</protein>
<name>E0E4G5_9FIRM</name>
<dbReference type="PANTHER" id="PTHR10458">
    <property type="entry name" value="PEPTIDE DEFORMYLASE"/>
    <property type="match status" value="1"/>
</dbReference>
<dbReference type="EC" id="3.5.1.88" evidence="3"/>
<feature type="binding site" evidence="3">
    <location>
        <position position="130"/>
    </location>
    <ligand>
        <name>Fe cation</name>
        <dbReference type="ChEBI" id="CHEBI:24875"/>
    </ligand>
</feature>
<comment type="caution">
    <text evidence="4">The sequence shown here is derived from an EMBL/GenBank/DDBJ whole genome shotgun (WGS) entry which is preliminary data.</text>
</comment>
<sequence>MAIRNILKMGEPLLNKKSKQVVDFNDRLHTLLDDMADTMYKEDGVGLAAPQVGVLRRAVVVDIGEGLIELINPVIVETSGEQTDLEGCLSVVDYIGEVTRPNYVKVKAQDRFGKDIEVEGEGFLARAFCHEIDHLEGILFVERVEDTEKGE</sequence>
<keyword evidence="3" id="KW-0648">Protein biosynthesis</keyword>
<reference evidence="4 5" key="1">
    <citation type="submission" date="2010-08" db="EMBL/GenBank/DDBJ databases">
        <authorList>
            <person name="Harkins D.M."/>
            <person name="Madupu R."/>
            <person name="Durkin A.S."/>
            <person name="Torralba M."/>
            <person name="Methe B."/>
            <person name="Sutton G.G."/>
            <person name="Nelson K.E."/>
        </authorList>
    </citation>
    <scope>NUCLEOTIDE SEQUENCE [LARGE SCALE GENOMIC DNA]</scope>
    <source>
        <strain evidence="4 5">DSM 17678</strain>
    </source>
</reference>
<dbReference type="SUPFAM" id="SSF56420">
    <property type="entry name" value="Peptide deformylase"/>
    <property type="match status" value="1"/>
</dbReference>
<comment type="catalytic activity">
    <reaction evidence="3">
        <text>N-terminal N-formyl-L-methionyl-[peptide] + H2O = N-terminal L-methionyl-[peptide] + formate</text>
        <dbReference type="Rhea" id="RHEA:24420"/>
        <dbReference type="Rhea" id="RHEA-COMP:10639"/>
        <dbReference type="Rhea" id="RHEA-COMP:10640"/>
        <dbReference type="ChEBI" id="CHEBI:15377"/>
        <dbReference type="ChEBI" id="CHEBI:15740"/>
        <dbReference type="ChEBI" id="CHEBI:49298"/>
        <dbReference type="ChEBI" id="CHEBI:64731"/>
        <dbReference type="EC" id="3.5.1.88"/>
    </reaction>
</comment>
<dbReference type="CDD" id="cd00487">
    <property type="entry name" value="Pep_deformylase"/>
    <property type="match status" value="1"/>
</dbReference>
<comment type="similarity">
    <text evidence="1 3">Belongs to the polypeptide deformylase family.</text>
</comment>